<evidence type="ECO:0000313" key="5">
    <source>
        <dbReference type="Proteomes" id="UP000219182"/>
    </source>
</evidence>
<feature type="domain" description="Amidohydrolase-related" evidence="3">
    <location>
        <begin position="30"/>
        <end position="339"/>
    </location>
</feature>
<dbReference type="InterPro" id="IPR006680">
    <property type="entry name" value="Amidohydro-rel"/>
</dbReference>
<dbReference type="InterPro" id="IPR032466">
    <property type="entry name" value="Metal_Hydrolase"/>
</dbReference>
<dbReference type="Gene3D" id="3.20.20.140">
    <property type="entry name" value="Metal-dependent hydrolases"/>
    <property type="match status" value="1"/>
</dbReference>
<dbReference type="EMBL" id="NWQG01000010">
    <property type="protein sequence ID" value="PDQ22731.1"/>
    <property type="molecule type" value="Genomic_DNA"/>
</dbReference>
<dbReference type="GO" id="GO:0016787">
    <property type="term" value="F:hydrolase activity"/>
    <property type="evidence" value="ECO:0007669"/>
    <property type="project" value="UniProtKB-KW"/>
</dbReference>
<dbReference type="GO" id="GO:0016831">
    <property type="term" value="F:carboxy-lyase activity"/>
    <property type="evidence" value="ECO:0007669"/>
    <property type="project" value="InterPro"/>
</dbReference>
<dbReference type="AlphaFoldDB" id="A0A2A6FM49"/>
<keyword evidence="1" id="KW-0456">Lyase</keyword>
<name>A0A2A6FM49_9HYPH</name>
<evidence type="ECO:0000256" key="1">
    <source>
        <dbReference type="ARBA" id="ARBA00023239"/>
    </source>
</evidence>
<evidence type="ECO:0000256" key="2">
    <source>
        <dbReference type="SAM" id="MobiDB-lite"/>
    </source>
</evidence>
<gene>
    <name evidence="4" type="ORF">CN311_01945</name>
</gene>
<protein>
    <submittedName>
        <fullName evidence="4">Amidohydrolase</fullName>
    </submittedName>
</protein>
<dbReference type="Proteomes" id="UP000219182">
    <property type="component" value="Unassembled WGS sequence"/>
</dbReference>
<dbReference type="GO" id="GO:0005737">
    <property type="term" value="C:cytoplasm"/>
    <property type="evidence" value="ECO:0007669"/>
    <property type="project" value="TreeGrafter"/>
</dbReference>
<evidence type="ECO:0000259" key="3">
    <source>
        <dbReference type="Pfam" id="PF04909"/>
    </source>
</evidence>
<dbReference type="InterPro" id="IPR032465">
    <property type="entry name" value="ACMSD"/>
</dbReference>
<organism evidence="4 5">
    <name type="scientific">Mesorhizobium sanjuanii</name>
    <dbReference type="NCBI Taxonomy" id="2037900"/>
    <lineage>
        <taxon>Bacteria</taxon>
        <taxon>Pseudomonadati</taxon>
        <taxon>Pseudomonadota</taxon>
        <taxon>Alphaproteobacteria</taxon>
        <taxon>Hyphomicrobiales</taxon>
        <taxon>Phyllobacteriaceae</taxon>
        <taxon>Mesorhizobium</taxon>
    </lineage>
</organism>
<comment type="caution">
    <text evidence="4">The sequence shown here is derived from an EMBL/GenBank/DDBJ whole genome shotgun (WGS) entry which is preliminary data.</text>
</comment>
<feature type="region of interest" description="Disordered" evidence="2">
    <location>
        <begin position="1"/>
        <end position="25"/>
    </location>
</feature>
<evidence type="ECO:0000313" key="4">
    <source>
        <dbReference type="EMBL" id="PDQ22731.1"/>
    </source>
</evidence>
<proteinExistence type="predicted"/>
<dbReference type="Pfam" id="PF04909">
    <property type="entry name" value="Amidohydro_2"/>
    <property type="match status" value="1"/>
</dbReference>
<sequence>MRGAADVSDPSRVGSGRALEPERTNPKMKIDVHAHLYPVAYLDLLDSFGGSGVGTAIARGRHADQTPDDLDRRLAMMNKAGVDVQVLSVSPQDPYFSNADQGVSAARLANDILADVVRQGGGRFAAFASLPLPHIDAAIAEMRRCFDKLGMVGITVSTTILGRPLADAQFDGLFSELDRREAVVFIHPSGVSLASSIVTNSHLDGPIGSPFEDTVCTLQLIQARVPERFPGIKFISSHLGGCLPFLMKRIDIQAPVFMQGPVLPSTEAKRFWYDTVNAHPAALRCACETYGSDRLLLGTDTPYWQDSLYQLAVDYVRQSGLSNEVAERIYHENALALFGAKLSKPLNQSDA</sequence>
<dbReference type="PANTHER" id="PTHR21240:SF28">
    <property type="entry name" value="ISO-OROTATE DECARBOXYLASE (EUROFUNG)"/>
    <property type="match status" value="1"/>
</dbReference>
<keyword evidence="5" id="KW-1185">Reference proteome</keyword>
<accession>A0A2A6FM49</accession>
<dbReference type="GO" id="GO:0019748">
    <property type="term" value="P:secondary metabolic process"/>
    <property type="evidence" value="ECO:0007669"/>
    <property type="project" value="TreeGrafter"/>
</dbReference>
<reference evidence="4 5" key="1">
    <citation type="submission" date="2017-09" db="EMBL/GenBank/DDBJ databases">
        <title>Mesorhizobum sanjuanii sp. nov. isolated from nodules of Lotus tenuis in saline-alkaline lowlands of Flooding Pampa.</title>
        <authorList>
            <person name="Sannazzaro A.I."/>
            <person name="Torres Tejerizo G.A."/>
            <person name="Fontana F."/>
            <person name="Cumpa Velazquez L.M."/>
            <person name="Hansen L."/>
            <person name="Pistorio M."/>
            <person name="Estrella M.J."/>
        </authorList>
    </citation>
    <scope>NUCLEOTIDE SEQUENCE [LARGE SCALE GENOMIC DNA]</scope>
    <source>
        <strain evidence="4 5">BSA136</strain>
    </source>
</reference>
<dbReference type="SUPFAM" id="SSF51556">
    <property type="entry name" value="Metallo-dependent hydrolases"/>
    <property type="match status" value="1"/>
</dbReference>
<dbReference type="PANTHER" id="PTHR21240">
    <property type="entry name" value="2-AMINO-3-CARBOXYLMUCONATE-6-SEMIALDEHYDE DECARBOXYLASE"/>
    <property type="match status" value="1"/>
</dbReference>
<keyword evidence="4" id="KW-0378">Hydrolase</keyword>